<keyword evidence="2" id="KW-0813">Transport</keyword>
<protein>
    <submittedName>
        <fullName evidence="6">ABC transporter-like domain protein</fullName>
    </submittedName>
</protein>
<dbReference type="PANTHER" id="PTHR42711:SF5">
    <property type="entry name" value="ABC TRANSPORTER ATP-BINDING PROTEIN NATA"/>
    <property type="match status" value="1"/>
</dbReference>
<dbReference type="SUPFAM" id="SSF52540">
    <property type="entry name" value="P-loop containing nucleoside triphosphate hydrolases"/>
    <property type="match status" value="1"/>
</dbReference>
<dbReference type="PANTHER" id="PTHR42711">
    <property type="entry name" value="ABC TRANSPORTER ATP-BINDING PROTEIN"/>
    <property type="match status" value="1"/>
</dbReference>
<comment type="similarity">
    <text evidence="1">Belongs to the ABC transporter superfamily.</text>
</comment>
<dbReference type="InterPro" id="IPR027417">
    <property type="entry name" value="P-loop_NTPase"/>
</dbReference>
<evidence type="ECO:0000256" key="1">
    <source>
        <dbReference type="ARBA" id="ARBA00005417"/>
    </source>
</evidence>
<evidence type="ECO:0000256" key="2">
    <source>
        <dbReference type="ARBA" id="ARBA00022448"/>
    </source>
</evidence>
<dbReference type="EMBL" id="AUZX01002804">
    <property type="protein sequence ID" value="EQD75686.1"/>
    <property type="molecule type" value="Genomic_DNA"/>
</dbReference>
<dbReference type="GO" id="GO:0016887">
    <property type="term" value="F:ATP hydrolysis activity"/>
    <property type="evidence" value="ECO:0007669"/>
    <property type="project" value="InterPro"/>
</dbReference>
<evidence type="ECO:0000256" key="4">
    <source>
        <dbReference type="ARBA" id="ARBA00022840"/>
    </source>
</evidence>
<comment type="caution">
    <text evidence="6">The sequence shown here is derived from an EMBL/GenBank/DDBJ whole genome shotgun (WGS) entry which is preliminary data.</text>
</comment>
<dbReference type="Gene3D" id="3.40.50.300">
    <property type="entry name" value="P-loop containing nucleotide triphosphate hydrolases"/>
    <property type="match status" value="1"/>
</dbReference>
<organism evidence="6">
    <name type="scientific">mine drainage metagenome</name>
    <dbReference type="NCBI Taxonomy" id="410659"/>
    <lineage>
        <taxon>unclassified sequences</taxon>
        <taxon>metagenomes</taxon>
        <taxon>ecological metagenomes</taxon>
    </lineage>
</organism>
<dbReference type="Pfam" id="PF00005">
    <property type="entry name" value="ABC_tran"/>
    <property type="match status" value="1"/>
</dbReference>
<feature type="non-terminal residue" evidence="6">
    <location>
        <position position="1"/>
    </location>
</feature>
<name>T1BS10_9ZZZZ</name>
<dbReference type="GO" id="GO:0005524">
    <property type="term" value="F:ATP binding"/>
    <property type="evidence" value="ECO:0007669"/>
    <property type="project" value="UniProtKB-KW"/>
</dbReference>
<dbReference type="InterPro" id="IPR003439">
    <property type="entry name" value="ABC_transporter-like_ATP-bd"/>
</dbReference>
<evidence type="ECO:0000256" key="3">
    <source>
        <dbReference type="ARBA" id="ARBA00022741"/>
    </source>
</evidence>
<feature type="domain" description="ABC transporter" evidence="5">
    <location>
        <begin position="10"/>
        <end position="47"/>
    </location>
</feature>
<proteinExistence type="inferred from homology"/>
<reference evidence="6" key="1">
    <citation type="submission" date="2013-08" db="EMBL/GenBank/DDBJ databases">
        <authorList>
            <person name="Mendez C."/>
            <person name="Richter M."/>
            <person name="Ferrer M."/>
            <person name="Sanchez J."/>
        </authorList>
    </citation>
    <scope>NUCLEOTIDE SEQUENCE</scope>
</reference>
<dbReference type="AlphaFoldDB" id="T1BS10"/>
<sequence>NYLIDLLSMDEYIDRKTSTYSKGMKQRISLGVALVMKPQILILDEPTFGLDPRGMKEVRDLINELRKQKEVIILMSTHLISEAKEVSDRVIIVDGGKKIYDTTNERSENFLKVTIEAGTGNKFQVNTIPELK</sequence>
<evidence type="ECO:0000313" key="6">
    <source>
        <dbReference type="EMBL" id="EQD75686.1"/>
    </source>
</evidence>
<accession>T1BS10</accession>
<dbReference type="InterPro" id="IPR050763">
    <property type="entry name" value="ABC_transporter_ATP-binding"/>
</dbReference>
<gene>
    <name evidence="6" type="ORF">B1A_03839</name>
</gene>
<feature type="non-terminal residue" evidence="6">
    <location>
        <position position="132"/>
    </location>
</feature>
<reference evidence="6" key="2">
    <citation type="journal article" date="2014" name="ISME J.">
        <title>Microbial stratification in low pH oxic and suboxic macroscopic growths along an acid mine drainage.</title>
        <authorList>
            <person name="Mendez-Garcia C."/>
            <person name="Mesa V."/>
            <person name="Sprenger R.R."/>
            <person name="Richter M."/>
            <person name="Diez M.S."/>
            <person name="Solano J."/>
            <person name="Bargiela R."/>
            <person name="Golyshina O.V."/>
            <person name="Manteca A."/>
            <person name="Ramos J.L."/>
            <person name="Gallego J.R."/>
            <person name="Llorente I."/>
            <person name="Martins Dos Santos V.A."/>
            <person name="Jensen O.N."/>
            <person name="Pelaez A.I."/>
            <person name="Sanchez J."/>
            <person name="Ferrer M."/>
        </authorList>
    </citation>
    <scope>NUCLEOTIDE SEQUENCE</scope>
</reference>
<evidence type="ECO:0000259" key="5">
    <source>
        <dbReference type="Pfam" id="PF00005"/>
    </source>
</evidence>
<keyword evidence="4" id="KW-0067">ATP-binding</keyword>
<keyword evidence="3" id="KW-0547">Nucleotide-binding</keyword>